<comment type="caution">
    <text evidence="1">The sequence shown here is derived from an EMBL/GenBank/DDBJ whole genome shotgun (WGS) entry which is preliminary data.</text>
</comment>
<protein>
    <submittedName>
        <fullName evidence="1">Uncharacterized protein</fullName>
    </submittedName>
</protein>
<name>A0ACC0DW84_9BASI</name>
<reference evidence="1 2" key="3">
    <citation type="journal article" date="2022" name="Microbiol. Spectr.">
        <title>Folding features and dynamics of 3D genome architecture in plant fungal pathogens.</title>
        <authorList>
            <person name="Xia C."/>
        </authorList>
    </citation>
    <scope>NUCLEOTIDE SEQUENCE [LARGE SCALE GENOMIC DNA]</scope>
    <source>
        <strain evidence="1 2">93-210</strain>
    </source>
</reference>
<dbReference type="EMBL" id="CM045878">
    <property type="protein sequence ID" value="KAI7939928.1"/>
    <property type="molecule type" value="Genomic_DNA"/>
</dbReference>
<gene>
    <name evidence="1" type="ORF">MJO28_013580</name>
</gene>
<dbReference type="Proteomes" id="UP001060170">
    <property type="component" value="Chromosome 14"/>
</dbReference>
<keyword evidence="2" id="KW-1185">Reference proteome</keyword>
<proteinExistence type="predicted"/>
<reference evidence="2" key="2">
    <citation type="journal article" date="2018" name="Mol. Plant Microbe Interact.">
        <title>Genome sequence resources for the wheat stripe rust pathogen (Puccinia striiformis f. sp. tritici) and the barley stripe rust pathogen (Puccinia striiformis f. sp. hordei).</title>
        <authorList>
            <person name="Xia C."/>
            <person name="Wang M."/>
            <person name="Yin C."/>
            <person name="Cornejo O.E."/>
            <person name="Hulbert S.H."/>
            <person name="Chen X."/>
        </authorList>
    </citation>
    <scope>NUCLEOTIDE SEQUENCE [LARGE SCALE GENOMIC DNA]</scope>
    <source>
        <strain evidence="2">93-210</strain>
    </source>
</reference>
<sequence length="74" mass="8370">MQRSLNLPTNDDDESDSNYYDEEDSEDDSSSSVEGADPPSPRRTPGRLQKAGLLPLPKKKLESHLKMMGRHSRR</sequence>
<accession>A0ACC0DW84</accession>
<evidence type="ECO:0000313" key="2">
    <source>
        <dbReference type="Proteomes" id="UP001060170"/>
    </source>
</evidence>
<evidence type="ECO:0000313" key="1">
    <source>
        <dbReference type="EMBL" id="KAI7939928.1"/>
    </source>
</evidence>
<organism evidence="1 2">
    <name type="scientific">Puccinia striiformis f. sp. tritici</name>
    <dbReference type="NCBI Taxonomy" id="168172"/>
    <lineage>
        <taxon>Eukaryota</taxon>
        <taxon>Fungi</taxon>
        <taxon>Dikarya</taxon>
        <taxon>Basidiomycota</taxon>
        <taxon>Pucciniomycotina</taxon>
        <taxon>Pucciniomycetes</taxon>
        <taxon>Pucciniales</taxon>
        <taxon>Pucciniaceae</taxon>
        <taxon>Puccinia</taxon>
    </lineage>
</organism>
<reference evidence="2" key="1">
    <citation type="journal article" date="2018" name="BMC Genomics">
        <title>Genomic insights into host adaptation between the wheat stripe rust pathogen (Puccinia striiformis f. sp. tritici) and the barley stripe rust pathogen (Puccinia striiformis f. sp. hordei).</title>
        <authorList>
            <person name="Xia C."/>
            <person name="Wang M."/>
            <person name="Yin C."/>
            <person name="Cornejo O.E."/>
            <person name="Hulbert S.H."/>
            <person name="Chen X."/>
        </authorList>
    </citation>
    <scope>NUCLEOTIDE SEQUENCE [LARGE SCALE GENOMIC DNA]</scope>
    <source>
        <strain evidence="2">93-210</strain>
    </source>
</reference>